<feature type="region of interest" description="Disordered" evidence="2">
    <location>
        <begin position="418"/>
        <end position="443"/>
    </location>
</feature>
<organism evidence="5 6">
    <name type="scientific">Corchorus capsularis</name>
    <name type="common">Jute</name>
    <dbReference type="NCBI Taxonomy" id="210143"/>
    <lineage>
        <taxon>Eukaryota</taxon>
        <taxon>Viridiplantae</taxon>
        <taxon>Streptophyta</taxon>
        <taxon>Embryophyta</taxon>
        <taxon>Tracheophyta</taxon>
        <taxon>Spermatophyta</taxon>
        <taxon>Magnoliopsida</taxon>
        <taxon>eudicotyledons</taxon>
        <taxon>Gunneridae</taxon>
        <taxon>Pentapetalae</taxon>
        <taxon>rosids</taxon>
        <taxon>malvids</taxon>
        <taxon>Malvales</taxon>
        <taxon>Malvaceae</taxon>
        <taxon>Grewioideae</taxon>
        <taxon>Apeibeae</taxon>
        <taxon>Corchorus</taxon>
    </lineage>
</organism>
<dbReference type="PANTHER" id="PTHR33116">
    <property type="entry name" value="REVERSE TRANSCRIPTASE ZINC-BINDING DOMAIN-CONTAINING PROTEIN-RELATED-RELATED"/>
    <property type="match status" value="1"/>
</dbReference>
<keyword evidence="5" id="KW-0548">Nucleotidyltransferase</keyword>
<dbReference type="SUPFAM" id="SSF56219">
    <property type="entry name" value="DNase I-like"/>
    <property type="match status" value="1"/>
</dbReference>
<dbReference type="InterPro" id="IPR025558">
    <property type="entry name" value="DUF4283"/>
</dbReference>
<protein>
    <submittedName>
        <fullName evidence="5">Reverse transcriptase</fullName>
    </submittedName>
</protein>
<feature type="region of interest" description="Disordered" evidence="2">
    <location>
        <begin position="1"/>
        <end position="62"/>
    </location>
</feature>
<dbReference type="GO" id="GO:0004523">
    <property type="term" value="F:RNA-DNA hybrid ribonuclease activity"/>
    <property type="evidence" value="ECO:0007669"/>
    <property type="project" value="InterPro"/>
</dbReference>
<feature type="compositionally biased region" description="Basic and acidic residues" evidence="2">
    <location>
        <begin position="31"/>
        <end position="40"/>
    </location>
</feature>
<gene>
    <name evidence="5" type="ORF">CCACVL1_07242</name>
</gene>
<dbReference type="Proteomes" id="UP000188268">
    <property type="component" value="Unassembled WGS sequence"/>
</dbReference>
<feature type="domain" description="CCHC-type" evidence="3">
    <location>
        <begin position="291"/>
        <end position="304"/>
    </location>
</feature>
<dbReference type="InterPro" id="IPR002156">
    <property type="entry name" value="RNaseH_domain"/>
</dbReference>
<feature type="domain" description="RNase H type-1" evidence="4">
    <location>
        <begin position="1571"/>
        <end position="1701"/>
    </location>
</feature>
<dbReference type="PROSITE" id="PS50158">
    <property type="entry name" value="ZF_CCHC"/>
    <property type="match status" value="1"/>
</dbReference>
<dbReference type="InterPro" id="IPR000477">
    <property type="entry name" value="RT_dom"/>
</dbReference>
<dbReference type="Pfam" id="PF13966">
    <property type="entry name" value="zf-RVT"/>
    <property type="match status" value="1"/>
</dbReference>
<dbReference type="GO" id="GO:0003964">
    <property type="term" value="F:RNA-directed DNA polymerase activity"/>
    <property type="evidence" value="ECO:0007669"/>
    <property type="project" value="UniProtKB-KW"/>
</dbReference>
<comment type="caution">
    <text evidence="5">The sequence shown here is derived from an EMBL/GenBank/DDBJ whole genome shotgun (WGS) entry which is preliminary data.</text>
</comment>
<dbReference type="OrthoDB" id="1100040at2759"/>
<keyword evidence="5" id="KW-0695">RNA-directed DNA polymerase</keyword>
<dbReference type="STRING" id="210143.A0A1R3J823"/>
<dbReference type="Gene3D" id="3.60.10.10">
    <property type="entry name" value="Endonuclease/exonuclease/phosphatase"/>
    <property type="match status" value="1"/>
</dbReference>
<accession>A0A1R3J823</accession>
<dbReference type="InterPro" id="IPR036691">
    <property type="entry name" value="Endo/exonu/phosph_ase_sf"/>
</dbReference>
<dbReference type="Pfam" id="PF13456">
    <property type="entry name" value="RVT_3"/>
    <property type="match status" value="1"/>
</dbReference>
<dbReference type="CDD" id="cd06222">
    <property type="entry name" value="RNase_H_like"/>
    <property type="match status" value="1"/>
</dbReference>
<dbReference type="Pfam" id="PF14111">
    <property type="entry name" value="DUF4283"/>
    <property type="match status" value="1"/>
</dbReference>
<evidence type="ECO:0000313" key="5">
    <source>
        <dbReference type="EMBL" id="OMO90964.1"/>
    </source>
</evidence>
<evidence type="ECO:0000313" key="6">
    <source>
        <dbReference type="Proteomes" id="UP000188268"/>
    </source>
</evidence>
<dbReference type="Gene3D" id="3.30.420.10">
    <property type="entry name" value="Ribonuclease H-like superfamily/Ribonuclease H"/>
    <property type="match status" value="1"/>
</dbReference>
<sequence>MENTTGDNPPGTDLRDEALRRAKKKYKKRRSDSSPDRGMMEETGVPARPPSSPSANAPSKFVSYRDRVTGNFEEEDSTWEEWTEDAEGDDCIMFDDSVSDEEDGAPSDSHVKFTPDEKRLLRKPWRKSLIVKLLGKVLGFKALSAKIKTLWQIKGKYKIIDLGNDYFLFKFQHKSDYTHALDGGPWIIGGHYLTVRQWKHNFQPDSDKINSIIAWIRLPQLPLEYYPNMAVRRIASTVGRVIRLDKTTETVDRGGFARVCVDLDLTAPLKSFVHIGDLIQRVEYEGLHLICFSCGQFGHRKDACSMSPTMSSTSVDGSEPSGGNSASSQNPDVSSSTPGFGPWMIVQRKVRRLVKETVEKGKNKIDLNPGHNLRNRFSSLSGIEDSSRENFKEPVSAVSKEKFKESVGYGQKVWKPKKDLGLTEQTKSSNKGKPKVGIKKSVPPPVVRSDGSSFIWFGRNLCNGPPPGFSFKAGSNTQITLDPKRLEELVGSSHFGLSHLMAQQNSTTAADTGVSGESVSAMVVGDIRCGDEMILPTDAVCLPPQQPPSVVVEQANSALIQKVNDASDEKDVSTMDAAQSKELVHKPSIFAIVEPRISGSRAKCVLRKLKFPKWHVADPVGFAGGIWLNWDDAAVQLTIIISSPQLVHALVKPKDQEEFMLTVVYASPKLEVRRILWTHMEDLARTITLPWVVLGDFNDVLNGGEKMGGFYGPAFTWCNRRKGLRKIQERLDRVLARLNWRVMFPEAAVIHLPRVHSDHNPVLLRLEPHVPGDKSQRPFRFQAMWRAECGFDEMMSKLWRELDGSFVDRTEKLASALLEWNKADFGNIFAKKKELRARINGVQRALAVHRSHQLELLEEDLVSQYDKILEKEELFWAQNSRVQWIMHGDRNTNFFHFSTVIRRRRNKILLLRDATSGEWVSDQGELMRMVVAFFRNLFSIEDGDVRPLGIVPHPVLSPVDVLNMDKRISLAEVRSALFQMKPWKAPGVDGFQAGVYQAYWDDFGTYLYQLVLEAFDSGSFSPELNRTLLVLIPKVQQPEYVKQFRPISLCTVAYKLITKVLVNRLRPLLDNLVGPLQSSFIPGHQAADNVFIAQEMIHTIRRSRSKLGLMAIKIDLEKAYDRVRWDFLRDTLIVFGFPDSWVQLIMYCVESSSMSVMWNGEKTDFFSPDDLFLFGRASEKQAETVREVLDRFCLASGAEVSLEKSRVFISPKASGSNVRLVSNLLGIGLTNDLGKYLGIPLVHKKVGVSLYRELIDKVATHLSGWKAKLLNMAGRATLVSSVMSSIPTYTMLTTKLPASCRNKLDMLNRRFLWGGTENKKALHLVSWDEVCKPKKFGGLGLRQMEYNNRVLLQKTAWRFLHQPHSLWVQCLCAKYRIQGDVFYFIREAGSRKASWSSSWKGLAGALEELFCGLKKRVGRGDKENFGLEDCSYANIWSLRVPLRWIFFLWLVWRGRIVTNALRYSWGISSSAICSSCNGGVEDIIHVLRDCVWAKQGLNLKNRSVSQVTLFVTTIWRIWTSRCRRVFDPNEVASLDAIVYNIAGTTKSVIAAMSMPSPPTGPTTSISWTPPGEHFVKLNTDGAAKGNPGAAGAGGVIRNTEGGWVVGFAAHLGTCSNVAAELHALRLGLTLAWREGFRAVICEVDAKVILDLLNSDNLEVHPLGALLLDVKEMLSWNWQCFCQHTLREGNFCADMLSKMGCDLATDMEFFYSPPSGVVDIFEADRRGVAFPRGFKFS</sequence>
<keyword evidence="1" id="KW-0862">Zinc</keyword>
<dbReference type="PANTHER" id="PTHR33116:SF70">
    <property type="entry name" value="NON-LTR RETROELEMENT REVERSE TRANSCRIPTASE-LIKE PROTEIN"/>
    <property type="match status" value="1"/>
</dbReference>
<dbReference type="SUPFAM" id="SSF56672">
    <property type="entry name" value="DNA/RNA polymerases"/>
    <property type="match status" value="1"/>
</dbReference>
<dbReference type="InterPro" id="IPR026960">
    <property type="entry name" value="RVT-Znf"/>
</dbReference>
<dbReference type="GO" id="GO:0008270">
    <property type="term" value="F:zinc ion binding"/>
    <property type="evidence" value="ECO:0007669"/>
    <property type="project" value="UniProtKB-KW"/>
</dbReference>
<keyword evidence="1" id="KW-0479">Metal-binding</keyword>
<evidence type="ECO:0000256" key="1">
    <source>
        <dbReference type="PROSITE-ProRule" id="PRU00047"/>
    </source>
</evidence>
<dbReference type="Gramene" id="OMO90964">
    <property type="protein sequence ID" value="OMO90964"/>
    <property type="gene ID" value="CCACVL1_07242"/>
</dbReference>
<dbReference type="Pfam" id="PF00078">
    <property type="entry name" value="RVT_1"/>
    <property type="match status" value="1"/>
</dbReference>
<name>A0A1R3J823_COCAP</name>
<dbReference type="SUPFAM" id="SSF53098">
    <property type="entry name" value="Ribonuclease H-like"/>
    <property type="match status" value="1"/>
</dbReference>
<dbReference type="InterPro" id="IPR036397">
    <property type="entry name" value="RNaseH_sf"/>
</dbReference>
<dbReference type="EMBL" id="AWWV01008381">
    <property type="protein sequence ID" value="OMO90964.1"/>
    <property type="molecule type" value="Genomic_DNA"/>
</dbReference>
<reference evidence="5 6" key="1">
    <citation type="submission" date="2013-09" db="EMBL/GenBank/DDBJ databases">
        <title>Corchorus capsularis genome sequencing.</title>
        <authorList>
            <person name="Alam M."/>
            <person name="Haque M.S."/>
            <person name="Islam M.S."/>
            <person name="Emdad E.M."/>
            <person name="Islam M.M."/>
            <person name="Ahmed B."/>
            <person name="Halim A."/>
            <person name="Hossen Q.M.M."/>
            <person name="Hossain M.Z."/>
            <person name="Ahmed R."/>
            <person name="Khan M.M."/>
            <person name="Islam R."/>
            <person name="Rashid M.M."/>
            <person name="Khan S.A."/>
            <person name="Rahman M.S."/>
            <person name="Alam M."/>
        </authorList>
    </citation>
    <scope>NUCLEOTIDE SEQUENCE [LARGE SCALE GENOMIC DNA]</scope>
    <source>
        <strain evidence="6">cv. CVL-1</strain>
        <tissue evidence="5">Whole seedling</tissue>
    </source>
</reference>
<feature type="compositionally biased region" description="Polar residues" evidence="2">
    <location>
        <begin position="306"/>
        <end position="338"/>
    </location>
</feature>
<dbReference type="InterPro" id="IPR001878">
    <property type="entry name" value="Znf_CCHC"/>
</dbReference>
<dbReference type="InterPro" id="IPR044730">
    <property type="entry name" value="RNase_H-like_dom_plant"/>
</dbReference>
<dbReference type="InterPro" id="IPR012337">
    <property type="entry name" value="RNaseH-like_sf"/>
</dbReference>
<evidence type="ECO:0000259" key="4">
    <source>
        <dbReference type="PROSITE" id="PS50879"/>
    </source>
</evidence>
<dbReference type="CDD" id="cd01650">
    <property type="entry name" value="RT_nLTR_like"/>
    <property type="match status" value="1"/>
</dbReference>
<keyword evidence="1" id="KW-0863">Zinc-finger</keyword>
<dbReference type="GO" id="GO:0003676">
    <property type="term" value="F:nucleic acid binding"/>
    <property type="evidence" value="ECO:0007669"/>
    <property type="project" value="InterPro"/>
</dbReference>
<keyword evidence="5" id="KW-0808">Transferase</keyword>
<keyword evidence="6" id="KW-1185">Reference proteome</keyword>
<feature type="region of interest" description="Disordered" evidence="2">
    <location>
        <begin position="305"/>
        <end position="341"/>
    </location>
</feature>
<evidence type="ECO:0000259" key="3">
    <source>
        <dbReference type="PROSITE" id="PS50158"/>
    </source>
</evidence>
<proteinExistence type="predicted"/>
<dbReference type="InterPro" id="IPR043502">
    <property type="entry name" value="DNA/RNA_pol_sf"/>
</dbReference>
<evidence type="ECO:0000256" key="2">
    <source>
        <dbReference type="SAM" id="MobiDB-lite"/>
    </source>
</evidence>
<dbReference type="PROSITE" id="PS50879">
    <property type="entry name" value="RNASE_H_1"/>
    <property type="match status" value="1"/>
</dbReference>
<feature type="compositionally biased region" description="Basic residues" evidence="2">
    <location>
        <begin position="21"/>
        <end position="30"/>
    </location>
</feature>